<evidence type="ECO:0000259" key="7">
    <source>
        <dbReference type="PROSITE" id="PS50897"/>
    </source>
</evidence>
<dbReference type="Pfam" id="PF08513">
    <property type="entry name" value="LisH"/>
    <property type="match status" value="1"/>
</dbReference>
<dbReference type="VEuPathDB" id="FungiDB:RhiirFUN_019083"/>
<dbReference type="InterPro" id="IPR016135">
    <property type="entry name" value="UBQ-conjugating_enzyme/RWD"/>
</dbReference>
<dbReference type="VEuPathDB" id="FungiDB:FUN_020117"/>
<dbReference type="SUPFAM" id="SSF49899">
    <property type="entry name" value="Concanavalin A-like lectins/glucanases"/>
    <property type="match status" value="1"/>
</dbReference>
<feature type="compositionally biased region" description="Low complexity" evidence="4">
    <location>
        <begin position="1"/>
        <end position="13"/>
    </location>
</feature>
<evidence type="ECO:0000256" key="2">
    <source>
        <dbReference type="ARBA" id="ARBA00022786"/>
    </source>
</evidence>
<feature type="compositionally biased region" description="Low complexity" evidence="4">
    <location>
        <begin position="252"/>
        <end position="264"/>
    </location>
</feature>
<proteinExistence type="predicted"/>
<feature type="region of interest" description="Disordered" evidence="4">
    <location>
        <begin position="670"/>
        <end position="702"/>
    </location>
</feature>
<dbReference type="PROSITE" id="PS50896">
    <property type="entry name" value="LISH"/>
    <property type="match status" value="1"/>
</dbReference>
<reference evidence="8 9" key="1">
    <citation type="submission" date="2015-10" db="EMBL/GenBank/DDBJ databases">
        <title>Genome analyses suggest a sexual origin of heterokaryosis in a supposedly ancient asexual fungus.</title>
        <authorList>
            <person name="Ropars J."/>
            <person name="Sedzielewska K."/>
            <person name="Noel J."/>
            <person name="Charron P."/>
            <person name="Farinelli L."/>
            <person name="Marton T."/>
            <person name="Kruger M."/>
            <person name="Pelin A."/>
            <person name="Brachmann A."/>
            <person name="Corradi N."/>
        </authorList>
    </citation>
    <scope>NUCLEOTIDE SEQUENCE [LARGE SCALE GENOMIC DNA]</scope>
    <source>
        <strain evidence="8 9">A4</strain>
    </source>
</reference>
<dbReference type="EMBL" id="LLXI01000001">
    <property type="protein sequence ID" value="PKY37291.1"/>
    <property type="molecule type" value="Genomic_DNA"/>
</dbReference>
<keyword evidence="9" id="KW-1185">Reference proteome</keyword>
<evidence type="ECO:0000256" key="3">
    <source>
        <dbReference type="PROSITE-ProRule" id="PRU10133"/>
    </source>
</evidence>
<dbReference type="VEuPathDB" id="FungiDB:RhiirA1_411984"/>
<dbReference type="SMART" id="SM00449">
    <property type="entry name" value="SPRY"/>
    <property type="match status" value="1"/>
</dbReference>
<dbReference type="InterPro" id="IPR013144">
    <property type="entry name" value="CRA_dom"/>
</dbReference>
<dbReference type="InterPro" id="IPR050618">
    <property type="entry name" value="Ubq-SigPath_Reg"/>
</dbReference>
<name>A0A2I1FSC9_9GLOM</name>
<dbReference type="InterPro" id="IPR006595">
    <property type="entry name" value="CTLH_C"/>
</dbReference>
<dbReference type="Gene3D" id="3.10.110.10">
    <property type="entry name" value="Ubiquitin Conjugating Enzyme"/>
    <property type="match status" value="1"/>
</dbReference>
<dbReference type="PROSITE" id="PS50897">
    <property type="entry name" value="CTLH"/>
    <property type="match status" value="1"/>
</dbReference>
<dbReference type="PROSITE" id="PS00183">
    <property type="entry name" value="UBC_1"/>
    <property type="match status" value="1"/>
</dbReference>
<feature type="domain" description="CTLH" evidence="7">
    <location>
        <begin position="576"/>
        <end position="633"/>
    </location>
</feature>
<evidence type="ECO:0000313" key="9">
    <source>
        <dbReference type="Proteomes" id="UP000234323"/>
    </source>
</evidence>
<comment type="caution">
    <text evidence="8">The sequence shown here is derived from an EMBL/GenBank/DDBJ whole genome shotgun (WGS) entry which is preliminary data.</text>
</comment>
<dbReference type="PANTHER" id="PTHR12864">
    <property type="entry name" value="RAN BINDING PROTEIN 9-RELATED"/>
    <property type="match status" value="1"/>
</dbReference>
<feature type="domain" description="UBC core" evidence="5">
    <location>
        <begin position="31"/>
        <end position="177"/>
    </location>
</feature>
<dbReference type="InterPro" id="IPR024964">
    <property type="entry name" value="CTLH/CRA"/>
</dbReference>
<evidence type="ECO:0000259" key="6">
    <source>
        <dbReference type="PROSITE" id="PS50188"/>
    </source>
</evidence>
<organism evidence="8 9">
    <name type="scientific">Rhizophagus irregularis</name>
    <dbReference type="NCBI Taxonomy" id="588596"/>
    <lineage>
        <taxon>Eukaryota</taxon>
        <taxon>Fungi</taxon>
        <taxon>Fungi incertae sedis</taxon>
        <taxon>Mucoromycota</taxon>
        <taxon>Glomeromycotina</taxon>
        <taxon>Glomeromycetes</taxon>
        <taxon>Glomerales</taxon>
        <taxon>Glomeraceae</taxon>
        <taxon>Rhizophagus</taxon>
    </lineage>
</organism>
<dbReference type="Pfam" id="PF10607">
    <property type="entry name" value="CTLH"/>
    <property type="match status" value="2"/>
</dbReference>
<dbReference type="Proteomes" id="UP000234323">
    <property type="component" value="Unassembled WGS sequence"/>
</dbReference>
<keyword evidence="1" id="KW-0808">Transferase</keyword>
<dbReference type="InterPro" id="IPR006594">
    <property type="entry name" value="LisH"/>
</dbReference>
<feature type="active site" description="Glycyl thioester intermediate" evidence="3">
    <location>
        <position position="115"/>
    </location>
</feature>
<dbReference type="SMART" id="SM00212">
    <property type="entry name" value="UBCc"/>
    <property type="match status" value="1"/>
</dbReference>
<dbReference type="GO" id="GO:0016740">
    <property type="term" value="F:transferase activity"/>
    <property type="evidence" value="ECO:0007669"/>
    <property type="project" value="UniProtKB-KW"/>
</dbReference>
<dbReference type="Gene3D" id="2.60.120.920">
    <property type="match status" value="1"/>
</dbReference>
<dbReference type="SMART" id="SM00757">
    <property type="entry name" value="CRA"/>
    <property type="match status" value="1"/>
</dbReference>
<dbReference type="PROSITE" id="PS50127">
    <property type="entry name" value="UBC_2"/>
    <property type="match status" value="1"/>
</dbReference>
<dbReference type="CDD" id="cd12909">
    <property type="entry name" value="SPRY_RanBP9_10"/>
    <property type="match status" value="1"/>
</dbReference>
<dbReference type="PROSITE" id="PS50188">
    <property type="entry name" value="B302_SPRY"/>
    <property type="match status" value="1"/>
</dbReference>
<dbReference type="Pfam" id="PF00179">
    <property type="entry name" value="UQ_con"/>
    <property type="match status" value="1"/>
</dbReference>
<dbReference type="VEuPathDB" id="FungiDB:RhiirA1_337310"/>
<dbReference type="InterPro" id="IPR043136">
    <property type="entry name" value="B30.2/SPRY_sf"/>
</dbReference>
<dbReference type="VEuPathDB" id="FungiDB:FUN_020116"/>
<sequence>MEPTSTNSASTNNDSLRKSQSNSRVIKDSNSVLNRLKSELKQLMFSQPPGVSAFPDTDNLFNWVGSIVGPEGTIYEGLTYKITMKFPSDYPFSAPCVLFQTHCYHPNVDEYGNICLDILKDKWSAIYNVTSILVSLQSLLGEPNIDSPLNTEAAELWAKPEGANIRLLMTNTSSNSISSRRNIFNSATAAQLALMSNSSSSSTYPMSNPPPAMLSQISAPYYRPTITTYPLTSTSYASGSSTRASYYNNLSTSSTVTSNTSSKQSKLKTQKPKLPEYLADTSFAELYYNNSNTEKSQFDKDPLENLELPTAWNVDDKCTHLSVDPDKLRVNYIGSGKNDIDAAAIRANHPMPPQCGLFYFEVDVISKGKDGFIGIGFCSKIVPLNRLPGWENDSWGYHGDDGHSFCCSGTGKPYGPTFTTGDTIGCCLNFRDGTAFYTKNGKHLGIAFRDLKGDLYPSIGLRTQGESVEVNFGNRNFKYAIEHYMKEEKARLWHAINAKPMPPISSPLTSSPISQAASETNLTATVHQLIVSYLVHHGYSETAKAFSTDAVQLASGDSSEMEGVESENSSLDSDKDMINRQRIRDAVLKGEIDFAIKLTNTFYPSVLPSNGDILFQLRCRKFIEMMGLCAGSQITCSDDDDDEVVKVGKDHLMLEEDDDDEIEDKVVDDDVDIGEVVDDDLEEEDDEDEEREEAEEEEGDDEYADAMEAMDAMDVDDYQSDHESVEEVDGSVTLIKTKKTSKRRKGVETELNGLDGMIEAAMRFGQELQDDYRDDNRDEIKKALEETFSLLAYTDPRNSVVSYLLDPSGREPVANALNSAILVSQGKPPIPPLERVYRQSSVVLNELARNGVGSSAFVNLRKDCLV</sequence>
<feature type="domain" description="B30.2/SPRY" evidence="6">
    <location>
        <begin position="290"/>
        <end position="477"/>
    </location>
</feature>
<dbReference type="InterPro" id="IPR035782">
    <property type="entry name" value="SPRY_RanBP9/10"/>
</dbReference>
<evidence type="ECO:0000256" key="4">
    <source>
        <dbReference type="SAM" id="MobiDB-lite"/>
    </source>
</evidence>
<protein>
    <submittedName>
        <fullName evidence="8">Uncharacterized protein</fullName>
    </submittedName>
</protein>
<feature type="region of interest" description="Disordered" evidence="4">
    <location>
        <begin position="1"/>
        <end position="24"/>
    </location>
</feature>
<keyword evidence="2" id="KW-0833">Ubl conjugation pathway</keyword>
<evidence type="ECO:0000313" key="8">
    <source>
        <dbReference type="EMBL" id="PKY37291.1"/>
    </source>
</evidence>
<dbReference type="InterPro" id="IPR023313">
    <property type="entry name" value="UBQ-conjugating_AS"/>
</dbReference>
<dbReference type="SMART" id="SM00668">
    <property type="entry name" value="CTLH"/>
    <property type="match status" value="1"/>
</dbReference>
<dbReference type="InterPro" id="IPR013320">
    <property type="entry name" value="ConA-like_dom_sf"/>
</dbReference>
<evidence type="ECO:0000259" key="5">
    <source>
        <dbReference type="PROSITE" id="PS50127"/>
    </source>
</evidence>
<dbReference type="InterPro" id="IPR000608">
    <property type="entry name" value="UBC"/>
</dbReference>
<dbReference type="CDD" id="cd23791">
    <property type="entry name" value="UBCc_UBE2C"/>
    <property type="match status" value="1"/>
</dbReference>
<accession>A0A2I1FSC9</accession>
<gene>
    <name evidence="8" type="ORF">RhiirA4_450141</name>
</gene>
<dbReference type="InterPro" id="IPR003877">
    <property type="entry name" value="SPRY_dom"/>
</dbReference>
<dbReference type="SUPFAM" id="SSF54495">
    <property type="entry name" value="UBC-like"/>
    <property type="match status" value="1"/>
</dbReference>
<feature type="region of interest" description="Disordered" evidence="4">
    <location>
        <begin position="252"/>
        <end position="271"/>
    </location>
</feature>
<dbReference type="InterPro" id="IPR001870">
    <property type="entry name" value="B30.2/SPRY"/>
</dbReference>
<dbReference type="AlphaFoldDB" id="A0A2I1FSC9"/>
<evidence type="ECO:0000256" key="1">
    <source>
        <dbReference type="ARBA" id="ARBA00022679"/>
    </source>
</evidence>
<dbReference type="VEuPathDB" id="FungiDB:RhiirFUN_019082"/>
<dbReference type="Pfam" id="PF00622">
    <property type="entry name" value="SPRY"/>
    <property type="match status" value="1"/>
</dbReference>